<dbReference type="SUPFAM" id="SSF117892">
    <property type="entry name" value="Band 7/SPFH domain"/>
    <property type="match status" value="1"/>
</dbReference>
<dbReference type="OrthoDB" id="581126at2"/>
<evidence type="ECO:0000313" key="4">
    <source>
        <dbReference type="EMBL" id="PRX60848.1"/>
    </source>
</evidence>
<evidence type="ECO:0000259" key="3">
    <source>
        <dbReference type="Pfam" id="PF01145"/>
    </source>
</evidence>
<sequence length="460" mass="51498">MSTAGKGNAYLDQVVAQQAVLEDDLRARRAPAEQPPMAAGPLAKRERALGGGQPDRSGPGPVDVRITGFWRWKNVLVPPNAYVVHTRRGRDRPLHIGLGVSFRFNPAIDSFLVVPGATQTILINAYCVCRELQGVLVQGYVQWGIQAFPIAYRKLDFGDPEDPMRLVNLQLREQAEAAIKDKVATMGVRDVLSDKQPIIEELTARLRAVAEGEDHSDQGLGLRIVTVQIKEAVVSSAQLWENLQKPYRAEQGQVARLAELRSEEAIAEREMAAARLKETRRLEHERELAELRAANEAVLFDTEVAERLRRTRREHDDSRAVAELEAETIRHGLRMERERHAEEAATGRLRIEREQELRRLELDGELRLTQSRALADHERALLEVERARLRADIDNAQTPASLQARLIESLPEIMAKLPKPDELRMVSFNGGDRTTVSGLLTELAMVVGVLRSAIDGDDRP</sequence>
<keyword evidence="1" id="KW-0175">Coiled coil</keyword>
<dbReference type="Gene3D" id="3.30.479.30">
    <property type="entry name" value="Band 7 domain"/>
    <property type="match status" value="1"/>
</dbReference>
<comment type="caution">
    <text evidence="4">The sequence shown here is derived from an EMBL/GenBank/DDBJ whole genome shotgun (WGS) entry which is preliminary data.</text>
</comment>
<dbReference type="EMBL" id="PVNG01000016">
    <property type="protein sequence ID" value="PRX60848.1"/>
    <property type="molecule type" value="Genomic_DNA"/>
</dbReference>
<dbReference type="RefSeq" id="WP_106246819.1">
    <property type="nucleotide sequence ID" value="NZ_PVNG01000016.1"/>
</dbReference>
<reference evidence="4 5" key="1">
    <citation type="submission" date="2018-03" db="EMBL/GenBank/DDBJ databases">
        <title>Genomic Encyclopedia of Type Strains, Phase III (KMG-III): the genomes of soil and plant-associated and newly described type strains.</title>
        <authorList>
            <person name="Whitman W."/>
        </authorList>
    </citation>
    <scope>NUCLEOTIDE SEQUENCE [LARGE SCALE GENOMIC DNA]</scope>
    <source>
        <strain evidence="4 5">CGMCC 4.7104</strain>
    </source>
</reference>
<feature type="coiled-coil region" evidence="1">
    <location>
        <begin position="257"/>
        <end position="294"/>
    </location>
</feature>
<name>A0A2T0MRH5_9ACTN</name>
<dbReference type="InterPro" id="IPR036013">
    <property type="entry name" value="Band_7/SPFH_dom_sf"/>
</dbReference>
<feature type="domain" description="Band 7" evidence="3">
    <location>
        <begin position="77"/>
        <end position="263"/>
    </location>
</feature>
<proteinExistence type="predicted"/>
<protein>
    <submittedName>
        <fullName evidence="4">SPFH domain/Band 7 family protein</fullName>
    </submittedName>
</protein>
<gene>
    <name evidence="4" type="ORF">B0I32_116239</name>
</gene>
<feature type="region of interest" description="Disordered" evidence="2">
    <location>
        <begin position="26"/>
        <end position="61"/>
    </location>
</feature>
<dbReference type="InterPro" id="IPR001107">
    <property type="entry name" value="Band_7"/>
</dbReference>
<keyword evidence="5" id="KW-1185">Reference proteome</keyword>
<organism evidence="4 5">
    <name type="scientific">Nonomuraea fuscirosea</name>
    <dbReference type="NCBI Taxonomy" id="1291556"/>
    <lineage>
        <taxon>Bacteria</taxon>
        <taxon>Bacillati</taxon>
        <taxon>Actinomycetota</taxon>
        <taxon>Actinomycetes</taxon>
        <taxon>Streptosporangiales</taxon>
        <taxon>Streptosporangiaceae</taxon>
        <taxon>Nonomuraea</taxon>
    </lineage>
</organism>
<dbReference type="AlphaFoldDB" id="A0A2T0MRH5"/>
<dbReference type="Pfam" id="PF01145">
    <property type="entry name" value="Band_7"/>
    <property type="match status" value="1"/>
</dbReference>
<evidence type="ECO:0000256" key="1">
    <source>
        <dbReference type="SAM" id="Coils"/>
    </source>
</evidence>
<dbReference type="Proteomes" id="UP000238312">
    <property type="component" value="Unassembled WGS sequence"/>
</dbReference>
<accession>A0A2T0MRH5</accession>
<evidence type="ECO:0000313" key="5">
    <source>
        <dbReference type="Proteomes" id="UP000238312"/>
    </source>
</evidence>
<evidence type="ECO:0000256" key="2">
    <source>
        <dbReference type="SAM" id="MobiDB-lite"/>
    </source>
</evidence>